<organism evidence="1 2">
    <name type="scientific">Acanthoscelides obtectus</name>
    <name type="common">Bean weevil</name>
    <name type="synonym">Bruchus obtectus</name>
    <dbReference type="NCBI Taxonomy" id="200917"/>
    <lineage>
        <taxon>Eukaryota</taxon>
        <taxon>Metazoa</taxon>
        <taxon>Ecdysozoa</taxon>
        <taxon>Arthropoda</taxon>
        <taxon>Hexapoda</taxon>
        <taxon>Insecta</taxon>
        <taxon>Pterygota</taxon>
        <taxon>Neoptera</taxon>
        <taxon>Endopterygota</taxon>
        <taxon>Coleoptera</taxon>
        <taxon>Polyphaga</taxon>
        <taxon>Cucujiformia</taxon>
        <taxon>Chrysomeloidea</taxon>
        <taxon>Chrysomelidae</taxon>
        <taxon>Bruchinae</taxon>
        <taxon>Bruchini</taxon>
        <taxon>Acanthoscelides</taxon>
    </lineage>
</organism>
<feature type="non-terminal residue" evidence="1">
    <location>
        <position position="167"/>
    </location>
</feature>
<keyword evidence="2" id="KW-1185">Reference proteome</keyword>
<accession>A0A9P0Q4N7</accession>
<gene>
    <name evidence="1" type="ORF">ACAOBT_LOCUS31272</name>
</gene>
<protein>
    <submittedName>
        <fullName evidence="1">Uncharacterized protein</fullName>
    </submittedName>
</protein>
<name>A0A9P0Q4N7_ACAOB</name>
<reference evidence="1" key="1">
    <citation type="submission" date="2022-03" db="EMBL/GenBank/DDBJ databases">
        <authorList>
            <person name="Sayadi A."/>
        </authorList>
    </citation>
    <scope>NUCLEOTIDE SEQUENCE</scope>
</reference>
<dbReference type="AlphaFoldDB" id="A0A9P0Q4N7"/>
<evidence type="ECO:0000313" key="2">
    <source>
        <dbReference type="Proteomes" id="UP001152888"/>
    </source>
</evidence>
<sequence>IPYSACPPLRENQYGGRESGHFLAQCGYVRGREGSGPGVGTTPVKRRCSNEVKMHLHFERTVSAKSDCPILSLTWMGKVPDELPEDEGWKLNRTNYYQEGWLATGNVRGIVGVTFTTSHCKKSVEFPLRTNYNLRGHRSEVSNLELLIISSSRGEAEPGKFYRPRVY</sequence>
<comment type="caution">
    <text evidence="1">The sequence shown here is derived from an EMBL/GenBank/DDBJ whole genome shotgun (WGS) entry which is preliminary data.</text>
</comment>
<proteinExistence type="predicted"/>
<dbReference type="EMBL" id="CAKOFQ010007939">
    <property type="protein sequence ID" value="CAH2010036.1"/>
    <property type="molecule type" value="Genomic_DNA"/>
</dbReference>
<dbReference type="OrthoDB" id="8775810at2759"/>
<dbReference type="Proteomes" id="UP001152888">
    <property type="component" value="Unassembled WGS sequence"/>
</dbReference>
<evidence type="ECO:0000313" key="1">
    <source>
        <dbReference type="EMBL" id="CAH2010036.1"/>
    </source>
</evidence>